<evidence type="ECO:0000256" key="9">
    <source>
        <dbReference type="ARBA" id="ARBA00023012"/>
    </source>
</evidence>
<gene>
    <name evidence="14" type="ORF">CLOHYLEM_07364</name>
</gene>
<evidence type="ECO:0000256" key="7">
    <source>
        <dbReference type="ARBA" id="ARBA00022777"/>
    </source>
</evidence>
<feature type="transmembrane region" description="Helical" evidence="11">
    <location>
        <begin position="97"/>
        <end position="119"/>
    </location>
</feature>
<dbReference type="InterPro" id="IPR036097">
    <property type="entry name" value="HisK_dim/P_sf"/>
</dbReference>
<dbReference type="AlphaFoldDB" id="C0C5H8"/>
<evidence type="ECO:0000256" key="3">
    <source>
        <dbReference type="ARBA" id="ARBA00012438"/>
    </source>
</evidence>
<keyword evidence="15" id="KW-1185">Reference proteome</keyword>
<feature type="domain" description="HAMP" evidence="13">
    <location>
        <begin position="121"/>
        <end position="174"/>
    </location>
</feature>
<dbReference type="Gene3D" id="6.10.340.10">
    <property type="match status" value="1"/>
</dbReference>
<evidence type="ECO:0000259" key="13">
    <source>
        <dbReference type="PROSITE" id="PS50885"/>
    </source>
</evidence>
<keyword evidence="6 11" id="KW-0812">Transmembrane</keyword>
<evidence type="ECO:0000259" key="12">
    <source>
        <dbReference type="PROSITE" id="PS50109"/>
    </source>
</evidence>
<dbReference type="Pfam" id="PF00672">
    <property type="entry name" value="HAMP"/>
    <property type="match status" value="1"/>
</dbReference>
<dbReference type="EC" id="2.7.13.3" evidence="3"/>
<dbReference type="Gene3D" id="1.10.287.130">
    <property type="match status" value="1"/>
</dbReference>
<keyword evidence="5" id="KW-0808">Transferase</keyword>
<evidence type="ECO:0000256" key="2">
    <source>
        <dbReference type="ARBA" id="ARBA00004370"/>
    </source>
</evidence>
<dbReference type="OrthoDB" id="9813151at2"/>
<dbReference type="PROSITE" id="PS50109">
    <property type="entry name" value="HIS_KIN"/>
    <property type="match status" value="1"/>
</dbReference>
<comment type="caution">
    <text evidence="14">The sequence shown here is derived from an EMBL/GenBank/DDBJ whole genome shotgun (WGS) entry which is preliminary data.</text>
</comment>
<name>C0C5H8_9FIRM</name>
<comment type="subcellular location">
    <subcellularLocation>
        <location evidence="2">Membrane</location>
    </subcellularLocation>
</comment>
<dbReference type="HOGENOM" id="CLU_000445_89_3_9"/>
<organism evidence="14 15">
    <name type="scientific">[Clostridium] hylemonae DSM 15053</name>
    <dbReference type="NCBI Taxonomy" id="553973"/>
    <lineage>
        <taxon>Bacteria</taxon>
        <taxon>Bacillati</taxon>
        <taxon>Bacillota</taxon>
        <taxon>Clostridia</taxon>
        <taxon>Lachnospirales</taxon>
        <taxon>Lachnospiraceae</taxon>
    </lineage>
</organism>
<dbReference type="GO" id="GO:0005886">
    <property type="term" value="C:plasma membrane"/>
    <property type="evidence" value="ECO:0007669"/>
    <property type="project" value="TreeGrafter"/>
</dbReference>
<dbReference type="InterPro" id="IPR003594">
    <property type="entry name" value="HATPase_dom"/>
</dbReference>
<evidence type="ECO:0000256" key="10">
    <source>
        <dbReference type="ARBA" id="ARBA00023136"/>
    </source>
</evidence>
<dbReference type="InterPro" id="IPR050428">
    <property type="entry name" value="TCS_sensor_his_kinase"/>
</dbReference>
<dbReference type="InterPro" id="IPR036890">
    <property type="entry name" value="HATPase_C_sf"/>
</dbReference>
<dbReference type="Proteomes" id="UP000004893">
    <property type="component" value="Unassembled WGS sequence"/>
</dbReference>
<dbReference type="Pfam" id="PF00512">
    <property type="entry name" value="HisKA"/>
    <property type="match status" value="1"/>
</dbReference>
<dbReference type="SMART" id="SM00387">
    <property type="entry name" value="HATPase_c"/>
    <property type="match status" value="1"/>
</dbReference>
<dbReference type="InterPro" id="IPR003660">
    <property type="entry name" value="HAMP_dom"/>
</dbReference>
<keyword evidence="10 11" id="KW-0472">Membrane</keyword>
<accession>C0C5H8</accession>
<dbReference type="eggNOG" id="COG2205">
    <property type="taxonomic scope" value="Bacteria"/>
</dbReference>
<dbReference type="PRINTS" id="PR00344">
    <property type="entry name" value="BCTRLSENSOR"/>
</dbReference>
<keyword evidence="9" id="KW-0902">Two-component regulatory system</keyword>
<dbReference type="SMART" id="SM00388">
    <property type="entry name" value="HisKA"/>
    <property type="match status" value="1"/>
</dbReference>
<dbReference type="PANTHER" id="PTHR45436">
    <property type="entry name" value="SENSOR HISTIDINE KINASE YKOH"/>
    <property type="match status" value="1"/>
</dbReference>
<keyword evidence="7 14" id="KW-0418">Kinase</keyword>
<protein>
    <recommendedName>
        <fullName evidence="3">histidine kinase</fullName>
        <ecNumber evidence="3">2.7.13.3</ecNumber>
    </recommendedName>
</protein>
<keyword evidence="8 11" id="KW-1133">Transmembrane helix</keyword>
<dbReference type="SUPFAM" id="SSF55874">
    <property type="entry name" value="ATPase domain of HSP90 chaperone/DNA topoisomerase II/histidine kinase"/>
    <property type="match status" value="1"/>
</dbReference>
<proteinExistence type="predicted"/>
<dbReference type="SUPFAM" id="SSF47384">
    <property type="entry name" value="Homodimeric domain of signal transducing histidine kinase"/>
    <property type="match status" value="1"/>
</dbReference>
<reference evidence="14" key="1">
    <citation type="submission" date="2009-02" db="EMBL/GenBank/DDBJ databases">
        <authorList>
            <person name="Fulton L."/>
            <person name="Clifton S."/>
            <person name="Fulton B."/>
            <person name="Xu J."/>
            <person name="Minx P."/>
            <person name="Pepin K.H."/>
            <person name="Johnson M."/>
            <person name="Bhonagiri V."/>
            <person name="Nash W.E."/>
            <person name="Mardis E.R."/>
            <person name="Wilson R.K."/>
        </authorList>
    </citation>
    <scope>NUCLEOTIDE SEQUENCE [LARGE SCALE GENOMIC DNA]</scope>
    <source>
        <strain evidence="14">DSM 15053</strain>
    </source>
</reference>
<dbReference type="PROSITE" id="PS50885">
    <property type="entry name" value="HAMP"/>
    <property type="match status" value="1"/>
</dbReference>
<evidence type="ECO:0000256" key="6">
    <source>
        <dbReference type="ARBA" id="ARBA00022692"/>
    </source>
</evidence>
<keyword evidence="4" id="KW-0597">Phosphoprotein</keyword>
<dbReference type="EMBL" id="ABYI02000041">
    <property type="protein sequence ID" value="EEG72362.1"/>
    <property type="molecule type" value="Genomic_DNA"/>
</dbReference>
<dbReference type="STRING" id="553973.CLOHYLEM_07364"/>
<dbReference type="Pfam" id="PF02518">
    <property type="entry name" value="HATPase_c"/>
    <property type="match status" value="1"/>
</dbReference>
<dbReference type="CDD" id="cd06225">
    <property type="entry name" value="HAMP"/>
    <property type="match status" value="1"/>
</dbReference>
<evidence type="ECO:0000256" key="11">
    <source>
        <dbReference type="SAM" id="Phobius"/>
    </source>
</evidence>
<feature type="domain" description="Histidine kinase" evidence="12">
    <location>
        <begin position="182"/>
        <end position="396"/>
    </location>
</feature>
<dbReference type="CDD" id="cd00075">
    <property type="entry name" value="HATPase"/>
    <property type="match status" value="1"/>
</dbReference>
<dbReference type="Gene3D" id="3.30.565.10">
    <property type="entry name" value="Histidine kinase-like ATPase, C-terminal domain"/>
    <property type="match status" value="1"/>
</dbReference>
<reference evidence="14" key="2">
    <citation type="submission" date="2013-06" db="EMBL/GenBank/DDBJ databases">
        <title>Draft genome sequence of Clostridium hylemonae (DSM 15053).</title>
        <authorList>
            <person name="Sudarsanam P."/>
            <person name="Ley R."/>
            <person name="Guruge J."/>
            <person name="Turnbaugh P.J."/>
            <person name="Mahowald M."/>
            <person name="Liep D."/>
            <person name="Gordon J."/>
        </authorList>
    </citation>
    <scope>NUCLEOTIDE SEQUENCE</scope>
    <source>
        <strain evidence="14">DSM 15053</strain>
    </source>
</reference>
<dbReference type="SMART" id="SM00304">
    <property type="entry name" value="HAMP"/>
    <property type="match status" value="1"/>
</dbReference>
<evidence type="ECO:0000313" key="15">
    <source>
        <dbReference type="Proteomes" id="UP000004893"/>
    </source>
</evidence>
<dbReference type="FunFam" id="3.30.565.10:FF:000006">
    <property type="entry name" value="Sensor histidine kinase WalK"/>
    <property type="match status" value="1"/>
</dbReference>
<evidence type="ECO:0000313" key="14">
    <source>
        <dbReference type="EMBL" id="EEG72362.1"/>
    </source>
</evidence>
<dbReference type="PANTHER" id="PTHR45436:SF5">
    <property type="entry name" value="SENSOR HISTIDINE KINASE TRCS"/>
    <property type="match status" value="1"/>
</dbReference>
<dbReference type="CDD" id="cd00082">
    <property type="entry name" value="HisKA"/>
    <property type="match status" value="1"/>
</dbReference>
<evidence type="ECO:0000256" key="1">
    <source>
        <dbReference type="ARBA" id="ARBA00000085"/>
    </source>
</evidence>
<sequence>MNKKWELRKKNTLQLKITGIVGLILLAACLLLTANSLFSAQNYYGDYASLIQEGVNDYASLVEAGIAEYDSGYDPDDKLPVLAENSTTAYRDASMKFSVQSVTAMAVIILLALAATYWASGRTLRPLKQLIESVKNTDDQNLDNRVASEGVHGEVLLLNEAFNDMLERLEDAFLIQKSFAANAAHELKTPLAVIKSSLQVLEMTPNPEQKDYEEFMENTGKSLDRIIKTVDGLLSLANLTEVPVDQDIELSSLLRQAVQEMSGSAEKTDVEIVLTCENDISVHGNPDLLYRAVFNLIENAVKYNIPGGKVLITLTADEQSASIRVSDSGIGIPTEALGHIFEPFYRADPSRSQKIPGYGLGLATVKMIADRHGGQISVESTEGSGTAFTLLLNISPA</sequence>
<evidence type="ECO:0000256" key="8">
    <source>
        <dbReference type="ARBA" id="ARBA00022989"/>
    </source>
</evidence>
<dbReference type="GO" id="GO:0000155">
    <property type="term" value="F:phosphorelay sensor kinase activity"/>
    <property type="evidence" value="ECO:0007669"/>
    <property type="project" value="InterPro"/>
</dbReference>
<evidence type="ECO:0000256" key="4">
    <source>
        <dbReference type="ARBA" id="ARBA00022553"/>
    </source>
</evidence>
<dbReference type="InterPro" id="IPR004358">
    <property type="entry name" value="Sig_transdc_His_kin-like_C"/>
</dbReference>
<comment type="catalytic activity">
    <reaction evidence="1">
        <text>ATP + protein L-histidine = ADP + protein N-phospho-L-histidine.</text>
        <dbReference type="EC" id="2.7.13.3"/>
    </reaction>
</comment>
<dbReference type="RefSeq" id="WP_006444709.1">
    <property type="nucleotide sequence ID" value="NZ_CP036524.1"/>
</dbReference>
<dbReference type="InterPro" id="IPR005467">
    <property type="entry name" value="His_kinase_dom"/>
</dbReference>
<dbReference type="PROSITE" id="PS51257">
    <property type="entry name" value="PROKAR_LIPOPROTEIN"/>
    <property type="match status" value="1"/>
</dbReference>
<evidence type="ECO:0000256" key="5">
    <source>
        <dbReference type="ARBA" id="ARBA00022679"/>
    </source>
</evidence>
<dbReference type="InterPro" id="IPR003661">
    <property type="entry name" value="HisK_dim/P_dom"/>
</dbReference>